<dbReference type="AlphaFoldDB" id="A0AAW7ZM77"/>
<protein>
    <submittedName>
        <fullName evidence="2">Glycosyltransferase</fullName>
        <ecNumber evidence="2">2.4.-.-</ecNumber>
    </submittedName>
</protein>
<evidence type="ECO:0000313" key="3">
    <source>
        <dbReference type="Proteomes" id="UP001172911"/>
    </source>
</evidence>
<keyword evidence="2" id="KW-0808">Transferase</keyword>
<evidence type="ECO:0000259" key="1">
    <source>
        <dbReference type="Pfam" id="PF00535"/>
    </source>
</evidence>
<dbReference type="EC" id="2.4.-.-" evidence="2"/>
<dbReference type="Pfam" id="PF00535">
    <property type="entry name" value="Glycos_transf_2"/>
    <property type="match status" value="1"/>
</dbReference>
<name>A0AAW7ZM77_9FIRM</name>
<keyword evidence="2" id="KW-0328">Glycosyltransferase</keyword>
<sequence length="823" mass="95286">MLSVLIAGPVRKPSAILKEFLWSLDILDKTNLSVSYAFVDDNNDLESKELLKQFALNKDNIDIIPANADDFYHCDETTHHWQEHLIWKVAAYKDNLLKLASEKNFDYVFMVDSDLILHPKTLVHLVGLSKDIVSEVFWTKWEPDLPPQPQVWLSDSYRMFHSTRNEKIAAGEIIRRKKEFFEMLARPGTYKVGGLGACTLMSRNALAKGASFSEIYNLSFVGEDRHFCIRAVALGLELYADTHYEPYHIYRESELAGVEKYKERLYPYLKGDDQLDKGAMNSIIPSNKITLAMLVKNEAARYLEKVLKHAARYITQAIILDDASDDNTCELCQSILNGIPLTIVSNPEPAFDNEVVLRKQLWRLAANTDPDWILILDGDEIFEDKALEELPILASRKDVDVLYFRLYDMWDELHYREDKYWQAHRQYRPFMVRYKKGFPYKWKETPQHCGRFPINISKLSGAASELRIKHLGWMKQEDRQEKYNRYMTLDPEGRYGILEQYSSILDENPNLLPWLEEEEKHTSDEIKPPPTASTNGGDIIVHTMPLFIKDKHDLSLANSCFSSLAKYYPDSLIVLFNQGKLTNAELTKYLRQFKLRFHILGKGSMVSLALARGTCLNYLWKYLPDIKYISEIAQDMLFPSHWLDEMINFLNTHQDQPMVCPGIINYRGERYPQESDRLILENIPTNDLNGMNEFLSSLSIEKELEGFAYPVVHRAEALKAVGGYNTSFLKGPQGFENDCLLLGYRYYMGLKHNWKPICCLKTYVYQGSTILQTIPGNEGEANLKGLIHMYGLKGIMELEQIHQNNTYYKELYEELFKQLGIEK</sequence>
<dbReference type="EMBL" id="JARPTC010000035">
    <property type="protein sequence ID" value="MDO7789090.1"/>
    <property type="molecule type" value="Genomic_DNA"/>
</dbReference>
<gene>
    <name evidence="2" type="ORF">P6N53_17910</name>
</gene>
<dbReference type="InterPro" id="IPR001173">
    <property type="entry name" value="Glyco_trans_2-like"/>
</dbReference>
<dbReference type="SUPFAM" id="SSF53448">
    <property type="entry name" value="Nucleotide-diphospho-sugar transferases"/>
    <property type="match status" value="3"/>
</dbReference>
<feature type="domain" description="Glycosyltransferase 2-like" evidence="1">
    <location>
        <begin position="293"/>
        <end position="425"/>
    </location>
</feature>
<dbReference type="Proteomes" id="UP001172911">
    <property type="component" value="Unassembled WGS sequence"/>
</dbReference>
<proteinExistence type="predicted"/>
<dbReference type="GO" id="GO:0016757">
    <property type="term" value="F:glycosyltransferase activity"/>
    <property type="evidence" value="ECO:0007669"/>
    <property type="project" value="UniProtKB-KW"/>
</dbReference>
<evidence type="ECO:0000313" key="2">
    <source>
        <dbReference type="EMBL" id="MDO7789090.1"/>
    </source>
</evidence>
<organism evidence="2 3">
    <name type="scientific">Desulforamulus aquiferis</name>
    <dbReference type="NCBI Taxonomy" id="1397668"/>
    <lineage>
        <taxon>Bacteria</taxon>
        <taxon>Bacillati</taxon>
        <taxon>Bacillota</taxon>
        <taxon>Clostridia</taxon>
        <taxon>Eubacteriales</taxon>
        <taxon>Peptococcaceae</taxon>
        <taxon>Desulforamulus</taxon>
    </lineage>
</organism>
<dbReference type="Gene3D" id="3.90.550.10">
    <property type="entry name" value="Spore Coat Polysaccharide Biosynthesis Protein SpsA, Chain A"/>
    <property type="match status" value="3"/>
</dbReference>
<dbReference type="RefSeq" id="WP_304545607.1">
    <property type="nucleotide sequence ID" value="NZ_JARPTC010000035.1"/>
</dbReference>
<reference evidence="2" key="2">
    <citation type="submission" date="2023-03" db="EMBL/GenBank/DDBJ databases">
        <authorList>
            <person name="Zhang Z."/>
        </authorList>
    </citation>
    <scope>NUCLEOTIDE SEQUENCE</scope>
    <source>
        <strain evidence="2">DSA</strain>
    </source>
</reference>
<comment type="caution">
    <text evidence="2">The sequence shown here is derived from an EMBL/GenBank/DDBJ whole genome shotgun (WGS) entry which is preliminary data.</text>
</comment>
<accession>A0AAW7ZM77</accession>
<keyword evidence="3" id="KW-1185">Reference proteome</keyword>
<dbReference type="InterPro" id="IPR029044">
    <property type="entry name" value="Nucleotide-diphossugar_trans"/>
</dbReference>
<reference evidence="2" key="1">
    <citation type="journal article" date="2023" name="J. Hazard. Mater.">
        <title>Anaerobic biodegradation of pyrene and benzo[a]pyrene by a new sulfate-reducing Desulforamulus aquiferis strain DSA.</title>
        <authorList>
            <person name="Zhang Z."/>
            <person name="Sun J."/>
            <person name="Gong X."/>
            <person name="Wang C."/>
            <person name="Wang H."/>
        </authorList>
    </citation>
    <scope>NUCLEOTIDE SEQUENCE</scope>
    <source>
        <strain evidence="2">DSA</strain>
    </source>
</reference>